<reference evidence="2" key="2">
    <citation type="submission" date="2019-03" db="EMBL/GenBank/DDBJ databases">
        <authorList>
            <person name="Yan Y.-Q."/>
            <person name="Du Z.-J."/>
        </authorList>
    </citation>
    <scope>NUCLEOTIDE SEQUENCE</scope>
    <source>
        <strain evidence="2">PP-F2FG21</strain>
    </source>
</reference>
<gene>
    <name evidence="2" type="ORF">E2R65_14170</name>
    <name evidence="1" type="ORF">GGR35_002287</name>
</gene>
<evidence type="ECO:0000313" key="2">
    <source>
        <dbReference type="EMBL" id="TEW65058.1"/>
    </source>
</evidence>
<accession>A0A4Y8A9F0</accession>
<sequence>MINTITDYLRNSGEFTKRIKDRHDTFWKNADAEAIRNAKMTKDDHFEKWQDIPHWQRKLSNKFNAREFAYKHGCKLPELYWKGADPDSIDFSKLPANYVIRPTTGHCSSLVFLMRDGLNLFDRKMYKPDQIREILKQETINKPDLEFLFEEFLEQEQGKHGILNDYKFFCFNGEIACIQVINRLGPNQGYGSFYDENWNRIRKVTHTYKPAKPQSAPACLQDMVVAAKKLSKAYGIFVRIDFYATYKGCVFGEFTPTPSMGRNYSSFGRKLLLNYWDKYCAGLI</sequence>
<protein>
    <submittedName>
        <fullName evidence="1">Glutathione synthase/RimK-type ligase-like ATP-grasp enzyme</fullName>
    </submittedName>
</protein>
<evidence type="ECO:0000313" key="1">
    <source>
        <dbReference type="EMBL" id="MBB3969674.1"/>
    </source>
</evidence>
<reference evidence="1 4" key="3">
    <citation type="submission" date="2020-08" db="EMBL/GenBank/DDBJ databases">
        <title>Genomic Encyclopedia of Type Strains, Phase IV (KMG-IV): sequencing the most valuable type-strain genomes for metagenomic binning, comparative biology and taxonomic classification.</title>
        <authorList>
            <person name="Goeker M."/>
        </authorList>
    </citation>
    <scope>NUCLEOTIDE SEQUENCE [LARGE SCALE GENOMIC DNA]</scope>
    <source>
        <strain evidence="1 4">DSM 100995</strain>
    </source>
</reference>
<dbReference type="Proteomes" id="UP000297248">
    <property type="component" value="Unassembled WGS sequence"/>
</dbReference>
<organism evidence="2 3">
    <name type="scientific">Mucilaginibacter phyllosphaerae</name>
    <dbReference type="NCBI Taxonomy" id="1812349"/>
    <lineage>
        <taxon>Bacteria</taxon>
        <taxon>Pseudomonadati</taxon>
        <taxon>Bacteroidota</taxon>
        <taxon>Sphingobacteriia</taxon>
        <taxon>Sphingobacteriales</taxon>
        <taxon>Sphingobacteriaceae</taxon>
        <taxon>Mucilaginibacter</taxon>
    </lineage>
</organism>
<dbReference type="EMBL" id="SNQG01000005">
    <property type="protein sequence ID" value="TEW65058.1"/>
    <property type="molecule type" value="Genomic_DNA"/>
</dbReference>
<dbReference type="AlphaFoldDB" id="A0A4Y8A9F0"/>
<evidence type="ECO:0000313" key="3">
    <source>
        <dbReference type="Proteomes" id="UP000297248"/>
    </source>
</evidence>
<dbReference type="RefSeq" id="WP_134337133.1">
    <property type="nucleotide sequence ID" value="NZ_BMCZ01000005.1"/>
</dbReference>
<comment type="caution">
    <text evidence="2">The sequence shown here is derived from an EMBL/GenBank/DDBJ whole genome shotgun (WGS) entry which is preliminary data.</text>
</comment>
<evidence type="ECO:0000313" key="4">
    <source>
        <dbReference type="Proteomes" id="UP000583101"/>
    </source>
</evidence>
<keyword evidence="4" id="KW-1185">Reference proteome</keyword>
<reference evidence="2 3" key="1">
    <citation type="journal article" date="2016" name="Int. J. Syst. Evol. Microbiol.">
        <title>Proposal of Mucilaginibacter phyllosphaerae sp. nov. isolated from the phyllosphere of Galium album.</title>
        <authorList>
            <person name="Aydogan E.L."/>
            <person name="Busse H.J."/>
            <person name="Moser G."/>
            <person name="Muller C."/>
            <person name="Kampfer P."/>
            <person name="Glaeser S.P."/>
        </authorList>
    </citation>
    <scope>NUCLEOTIDE SEQUENCE [LARGE SCALE GENOMIC DNA]</scope>
    <source>
        <strain evidence="2 3">PP-F2FG21</strain>
    </source>
</reference>
<dbReference type="OrthoDB" id="9791827at2"/>
<dbReference type="Proteomes" id="UP000583101">
    <property type="component" value="Unassembled WGS sequence"/>
</dbReference>
<dbReference type="EMBL" id="JACIEG010000004">
    <property type="protein sequence ID" value="MBB3969674.1"/>
    <property type="molecule type" value="Genomic_DNA"/>
</dbReference>
<dbReference type="InterPro" id="IPR029465">
    <property type="entry name" value="ATPgrasp_TupA"/>
</dbReference>
<name>A0A4Y8A9F0_9SPHI</name>
<dbReference type="Pfam" id="PF14305">
    <property type="entry name" value="ATPgrasp_TupA"/>
    <property type="match status" value="1"/>
</dbReference>
<proteinExistence type="predicted"/>